<dbReference type="EMBL" id="MFYX01000056">
    <property type="protein sequence ID" value="OGK05439.1"/>
    <property type="molecule type" value="Genomic_DNA"/>
</dbReference>
<dbReference type="AlphaFoldDB" id="A0A1F7FFG2"/>
<protein>
    <submittedName>
        <fullName evidence="1">Uncharacterized protein</fullName>
    </submittedName>
</protein>
<gene>
    <name evidence="1" type="ORF">A2519_03320</name>
</gene>
<dbReference type="Proteomes" id="UP000179243">
    <property type="component" value="Unassembled WGS sequence"/>
</dbReference>
<evidence type="ECO:0000313" key="1">
    <source>
        <dbReference type="EMBL" id="OGK05439.1"/>
    </source>
</evidence>
<proteinExistence type="predicted"/>
<sequence>MSIDKSGSSINKIPLLYFEDFYEWPQHWMGFKEDIDLGNRILLEFIPFIEFLVGNKLARSTIKKYMSNLGVFGSEIIRRIHENENQRTWPAKKILLDYLDESGGPIPHCWDPNEFTQQRYITAYDSTCRNFYKFINNKK</sequence>
<reference evidence="1 2" key="1">
    <citation type="journal article" date="2016" name="Nat. Commun.">
        <title>Thousands of microbial genomes shed light on interconnected biogeochemical processes in an aquifer system.</title>
        <authorList>
            <person name="Anantharaman K."/>
            <person name="Brown C.T."/>
            <person name="Hug L.A."/>
            <person name="Sharon I."/>
            <person name="Castelle C.J."/>
            <person name="Probst A.J."/>
            <person name="Thomas B.C."/>
            <person name="Singh A."/>
            <person name="Wilkins M.J."/>
            <person name="Karaoz U."/>
            <person name="Brodie E.L."/>
            <person name="Williams K.H."/>
            <person name="Hubbard S.S."/>
            <person name="Banfield J.F."/>
        </authorList>
    </citation>
    <scope>NUCLEOTIDE SEQUENCE [LARGE SCALE GENOMIC DNA]</scope>
</reference>
<name>A0A1F7FFG2_UNCRA</name>
<comment type="caution">
    <text evidence="1">The sequence shown here is derived from an EMBL/GenBank/DDBJ whole genome shotgun (WGS) entry which is preliminary data.</text>
</comment>
<evidence type="ECO:0000313" key="2">
    <source>
        <dbReference type="Proteomes" id="UP000179243"/>
    </source>
</evidence>
<organism evidence="1 2">
    <name type="scientific">Candidatus Raymondbacteria bacterium RIFOXYD12_FULL_49_13</name>
    <dbReference type="NCBI Taxonomy" id="1817890"/>
    <lineage>
        <taxon>Bacteria</taxon>
        <taxon>Raymondiibacteriota</taxon>
    </lineage>
</organism>
<accession>A0A1F7FFG2</accession>